<dbReference type="CDD" id="cd03255">
    <property type="entry name" value="ABC_MJ0796_LolCDE_FtsE"/>
    <property type="match status" value="1"/>
</dbReference>
<dbReference type="PROSITE" id="PS50893">
    <property type="entry name" value="ABC_TRANSPORTER_2"/>
    <property type="match status" value="1"/>
</dbReference>
<evidence type="ECO:0000313" key="6">
    <source>
        <dbReference type="EMBL" id="KAB1435919.1"/>
    </source>
</evidence>
<comment type="similarity">
    <text evidence="1">Belongs to the ABC transporter superfamily.</text>
</comment>
<dbReference type="SMART" id="SM00382">
    <property type="entry name" value="AAA"/>
    <property type="match status" value="1"/>
</dbReference>
<evidence type="ECO:0000256" key="3">
    <source>
        <dbReference type="ARBA" id="ARBA00022741"/>
    </source>
</evidence>
<dbReference type="SUPFAM" id="SSF52540">
    <property type="entry name" value="P-loop containing nucleoside triphosphate hydrolases"/>
    <property type="match status" value="1"/>
</dbReference>
<feature type="domain" description="ABC transporter" evidence="5">
    <location>
        <begin position="4"/>
        <end position="244"/>
    </location>
</feature>
<dbReference type="FunFam" id="3.40.50.300:FF:000032">
    <property type="entry name" value="Export ABC transporter ATP-binding protein"/>
    <property type="match status" value="1"/>
</dbReference>
<sequence length="255" mass="28281">MELLEVKNIKKVYHTRLGAQQCVALTNVNFTIEEGEYVAIMGPSGSGKTTLLNILASLDKPTSGEILLQGKSMIKIKDTELASFRRHNLGFVFQDFNLLDTFSLKDNIFLPLVLSRTHHKEMEERLKGIASSLGIDDILEKYPYEVSGGQKQRCAVARAIITNPKILLADEPTGALDTKSSSNLLHIFNQINESGQTILMVTHSAQAASHAKRVLFIRDGELFSQIYRGEESRNEFFQRIVSNLSVLSDGGVDIG</sequence>
<evidence type="ECO:0000256" key="1">
    <source>
        <dbReference type="ARBA" id="ARBA00005417"/>
    </source>
</evidence>
<dbReference type="Gene3D" id="3.40.50.300">
    <property type="entry name" value="P-loop containing nucleotide triphosphate hydrolases"/>
    <property type="match status" value="1"/>
</dbReference>
<dbReference type="EMBL" id="WAGX01000007">
    <property type="protein sequence ID" value="KAB1435919.1"/>
    <property type="molecule type" value="Genomic_DNA"/>
</dbReference>
<dbReference type="OrthoDB" id="9802264at2"/>
<keyword evidence="2" id="KW-0813">Transport</keyword>
<dbReference type="GO" id="GO:0022857">
    <property type="term" value="F:transmembrane transporter activity"/>
    <property type="evidence" value="ECO:0007669"/>
    <property type="project" value="UniProtKB-ARBA"/>
</dbReference>
<dbReference type="InterPro" id="IPR027417">
    <property type="entry name" value="P-loop_NTPase"/>
</dbReference>
<comment type="caution">
    <text evidence="6">The sequence shown here is derived from an EMBL/GenBank/DDBJ whole genome shotgun (WGS) entry which is preliminary data.</text>
</comment>
<reference evidence="6 7" key="1">
    <citation type="submission" date="2019-09" db="EMBL/GenBank/DDBJ databases">
        <authorList>
            <person name="Valk L.C."/>
        </authorList>
    </citation>
    <scope>NUCLEOTIDE SEQUENCE [LARGE SCALE GENOMIC DNA]</scope>
    <source>
        <strain evidence="6">GalUA</strain>
    </source>
</reference>
<accession>A0A7V7QJ39</accession>
<dbReference type="InterPro" id="IPR003593">
    <property type="entry name" value="AAA+_ATPase"/>
</dbReference>
<dbReference type="PANTHER" id="PTHR42798">
    <property type="entry name" value="LIPOPROTEIN-RELEASING SYSTEM ATP-BINDING PROTEIN LOLD"/>
    <property type="match status" value="1"/>
</dbReference>
<evidence type="ECO:0000259" key="5">
    <source>
        <dbReference type="PROSITE" id="PS50893"/>
    </source>
</evidence>
<dbReference type="GO" id="GO:0098796">
    <property type="term" value="C:membrane protein complex"/>
    <property type="evidence" value="ECO:0007669"/>
    <property type="project" value="UniProtKB-ARBA"/>
</dbReference>
<organism evidence="6 7">
    <name type="scientific">Candidatus Galacturonatibacter soehngenii</name>
    <dbReference type="NCBI Taxonomy" id="2307010"/>
    <lineage>
        <taxon>Bacteria</taxon>
        <taxon>Bacillati</taxon>
        <taxon>Bacillota</taxon>
        <taxon>Clostridia</taxon>
        <taxon>Lachnospirales</taxon>
        <taxon>Lachnospiraceae</taxon>
        <taxon>Candidatus Galacturonatibacter</taxon>
    </lineage>
</organism>
<reference evidence="6 7" key="2">
    <citation type="submission" date="2020-02" db="EMBL/GenBank/DDBJ databases">
        <title>Candidatus Galacturonibacter soehngenii shows hetero-acetogenic catabolism of galacturonic acid but lacks a canonical carbon monoxide dehydrogenase/acetyl-CoA synthase complex.</title>
        <authorList>
            <person name="Diender M."/>
            <person name="Stouten G.R."/>
            <person name="Petersen J.F."/>
            <person name="Nielsen P.H."/>
            <person name="Dueholm M.S."/>
            <person name="Pronk J.T."/>
            <person name="Van Loosdrecht M.C.M."/>
        </authorList>
    </citation>
    <scope>NUCLEOTIDE SEQUENCE [LARGE SCALE GENOMIC DNA]</scope>
    <source>
        <strain evidence="6">GalUA</strain>
    </source>
</reference>
<keyword evidence="4 6" id="KW-0067">ATP-binding</keyword>
<dbReference type="GO" id="GO:0016887">
    <property type="term" value="F:ATP hydrolysis activity"/>
    <property type="evidence" value="ECO:0007669"/>
    <property type="project" value="InterPro"/>
</dbReference>
<keyword evidence="3" id="KW-0547">Nucleotide-binding</keyword>
<evidence type="ECO:0000256" key="2">
    <source>
        <dbReference type="ARBA" id="ARBA00022448"/>
    </source>
</evidence>
<proteinExistence type="inferred from homology"/>
<evidence type="ECO:0000313" key="7">
    <source>
        <dbReference type="Proteomes" id="UP000461768"/>
    </source>
</evidence>
<dbReference type="Pfam" id="PF00005">
    <property type="entry name" value="ABC_tran"/>
    <property type="match status" value="1"/>
</dbReference>
<dbReference type="AlphaFoldDB" id="A0A7V7QJ39"/>
<dbReference type="InterPro" id="IPR017911">
    <property type="entry name" value="MacB-like_ATP-bd"/>
</dbReference>
<dbReference type="PANTHER" id="PTHR42798:SF7">
    <property type="entry name" value="ALPHA-D-RIBOSE 1-METHYLPHOSPHONATE 5-TRIPHOSPHATE SYNTHASE SUBUNIT PHNL"/>
    <property type="match status" value="1"/>
</dbReference>
<evidence type="ECO:0000256" key="4">
    <source>
        <dbReference type="ARBA" id="ARBA00022840"/>
    </source>
</evidence>
<keyword evidence="7" id="KW-1185">Reference proteome</keyword>
<dbReference type="Proteomes" id="UP000461768">
    <property type="component" value="Unassembled WGS sequence"/>
</dbReference>
<protein>
    <submittedName>
        <fullName evidence="6">ABC transporter ATP-binding protein</fullName>
    </submittedName>
</protein>
<dbReference type="InterPro" id="IPR003439">
    <property type="entry name" value="ABC_transporter-like_ATP-bd"/>
</dbReference>
<dbReference type="GO" id="GO:0005524">
    <property type="term" value="F:ATP binding"/>
    <property type="evidence" value="ECO:0007669"/>
    <property type="project" value="UniProtKB-KW"/>
</dbReference>
<gene>
    <name evidence="6" type="ORF">F7O84_16215</name>
</gene>
<dbReference type="RefSeq" id="WP_151147664.1">
    <property type="nucleotide sequence ID" value="NZ_WAGX01000007.1"/>
</dbReference>
<name>A0A7V7QJ39_9FIRM</name>